<sequence>MFFCEKFKENNYKISYGYRHIVNANDAYRHYIFIGKDFWRLKPNDVMDDKFKTVSIDVESSGHSDWFGADYSMAICLLYLSYDNMDARHEEYGISGLMKTGSKDIDWTVLDANLNINRNYNPKAKSIATDAQTATMSWVMNYVYNRKNSTHLRHVYFWDGSKTLSRHFADYKDPDLPEGIDERRHYKLYDLILANRKESPVIAVLGQRDLRQISDDSLIVLFQHKHEIKYCYADLSLDKMPEVCEDKNLKTLIDCDLNLPPTPTPTPSASPSTSNWIALVILVILVVVIVVVMYFVYKWFTKPKTDDNSGQQSNASAVSDAQRSALVTQKKGTSVVPNPTTPTK</sequence>
<dbReference type="AlphaFoldDB" id="A0A7R9KSM0"/>
<feature type="transmembrane region" description="Helical" evidence="2">
    <location>
        <begin position="276"/>
        <end position="297"/>
    </location>
</feature>
<keyword evidence="2" id="KW-0472">Membrane</keyword>
<feature type="compositionally biased region" description="Polar residues" evidence="1">
    <location>
        <begin position="308"/>
        <end position="344"/>
    </location>
</feature>
<protein>
    <submittedName>
        <fullName evidence="3">Uncharacterized protein</fullName>
    </submittedName>
</protein>
<dbReference type="OrthoDB" id="10657748at2759"/>
<dbReference type="EMBL" id="OC860553">
    <property type="protein sequence ID" value="CAD7628671.1"/>
    <property type="molecule type" value="Genomic_DNA"/>
</dbReference>
<keyword evidence="2" id="KW-1133">Transmembrane helix</keyword>
<dbReference type="Proteomes" id="UP000759131">
    <property type="component" value="Unassembled WGS sequence"/>
</dbReference>
<name>A0A7R9KSM0_9ACAR</name>
<evidence type="ECO:0000256" key="2">
    <source>
        <dbReference type="SAM" id="Phobius"/>
    </source>
</evidence>
<feature type="region of interest" description="Disordered" evidence="1">
    <location>
        <begin position="305"/>
        <end position="344"/>
    </location>
</feature>
<evidence type="ECO:0000313" key="3">
    <source>
        <dbReference type="EMBL" id="CAD7628671.1"/>
    </source>
</evidence>
<dbReference type="EMBL" id="CAJPIZ010005978">
    <property type="protein sequence ID" value="CAG2109101.1"/>
    <property type="molecule type" value="Genomic_DNA"/>
</dbReference>
<accession>A0A7R9KSM0</accession>
<organism evidence="3">
    <name type="scientific">Medioppia subpectinata</name>
    <dbReference type="NCBI Taxonomy" id="1979941"/>
    <lineage>
        <taxon>Eukaryota</taxon>
        <taxon>Metazoa</taxon>
        <taxon>Ecdysozoa</taxon>
        <taxon>Arthropoda</taxon>
        <taxon>Chelicerata</taxon>
        <taxon>Arachnida</taxon>
        <taxon>Acari</taxon>
        <taxon>Acariformes</taxon>
        <taxon>Sarcoptiformes</taxon>
        <taxon>Oribatida</taxon>
        <taxon>Brachypylina</taxon>
        <taxon>Oppioidea</taxon>
        <taxon>Oppiidae</taxon>
        <taxon>Medioppia</taxon>
    </lineage>
</organism>
<evidence type="ECO:0000313" key="4">
    <source>
        <dbReference type="Proteomes" id="UP000759131"/>
    </source>
</evidence>
<gene>
    <name evidence="3" type="ORF">OSB1V03_LOCUS9092</name>
</gene>
<keyword evidence="4" id="KW-1185">Reference proteome</keyword>
<proteinExistence type="predicted"/>
<reference evidence="3" key="1">
    <citation type="submission" date="2020-11" db="EMBL/GenBank/DDBJ databases">
        <authorList>
            <person name="Tran Van P."/>
        </authorList>
    </citation>
    <scope>NUCLEOTIDE SEQUENCE</scope>
</reference>
<evidence type="ECO:0000256" key="1">
    <source>
        <dbReference type="SAM" id="MobiDB-lite"/>
    </source>
</evidence>
<keyword evidence="2" id="KW-0812">Transmembrane</keyword>